<evidence type="ECO:0000256" key="6">
    <source>
        <dbReference type="ARBA" id="ARBA00022840"/>
    </source>
</evidence>
<feature type="site" description="Increases nucleophilicity of active site Cys" evidence="9">
    <location>
        <position position="440"/>
    </location>
</feature>
<evidence type="ECO:0000256" key="9">
    <source>
        <dbReference type="HAMAP-Rule" id="MF_00027"/>
    </source>
</evidence>
<dbReference type="GO" id="GO:0042242">
    <property type="term" value="F:cobyrinic acid a,c-diamide synthase activity"/>
    <property type="evidence" value="ECO:0007669"/>
    <property type="project" value="InterPro"/>
</dbReference>
<dbReference type="Pfam" id="PF01656">
    <property type="entry name" value="CbiA"/>
    <property type="match status" value="1"/>
</dbReference>
<feature type="domain" description="CobB/CobQ-like glutamine amidotransferase" evidence="12">
    <location>
        <begin position="256"/>
        <end position="442"/>
    </location>
</feature>
<comment type="similarity">
    <text evidence="9">Belongs to the CobB/CbiA family.</text>
</comment>
<evidence type="ECO:0000313" key="14">
    <source>
        <dbReference type="Proteomes" id="UP000005952"/>
    </source>
</evidence>
<keyword evidence="14" id="KW-1185">Reference proteome</keyword>
<sequence>MDRNMTDASPPPPGLIIGAPRSGSGKTTVTLGLLRALKRHGHAVQPFKCGPDYIDPAFHVVAAGRASYNVDSWAMRWPRVAGLLSEASRGADIVIAEGLMGFYDGVVQPGHWGNGASSDLAAATGWPVILVLDVSGQSQTAAAVARGFQNFRDGVEIAGVILNRVGSARHIRFVSEALTAIGMPVVGALPREANLVLPERHLGLVQAEETVELESRLDALADFIDANVDVTRIVQLAKPGSVAAGTPANIRPPGQRIALARDAAFSFVYPHLLSAWRTAGSEIATFSPLADEVPDLNADVVWLPGGYPELHAGRLAAAHRFKSAIRKFAQTRPVHGECGGYMALGTGLVDASGERHEMIGLLGLETSFATRKLNLGYRKAELVEPCVLGSPGDTLTGHEFHYASVISSPDTPLFHLRDSDGNALAQRGGRRGLTTGSFLHLIDL</sequence>
<dbReference type="SUPFAM" id="SSF52540">
    <property type="entry name" value="P-loop containing nucleoside triphosphate hydrolases"/>
    <property type="match status" value="1"/>
</dbReference>
<dbReference type="SUPFAM" id="SSF52317">
    <property type="entry name" value="Class I glutamine amidotransferase-like"/>
    <property type="match status" value="1"/>
</dbReference>
<dbReference type="NCBIfam" id="TIGR00379">
    <property type="entry name" value="cobB"/>
    <property type="match status" value="1"/>
</dbReference>
<evidence type="ECO:0000256" key="7">
    <source>
        <dbReference type="ARBA" id="ARBA00022842"/>
    </source>
</evidence>
<name>N0B691_9HYPH</name>
<dbReference type="InterPro" id="IPR029062">
    <property type="entry name" value="Class_I_gatase-like"/>
</dbReference>
<dbReference type="Pfam" id="PF07685">
    <property type="entry name" value="GATase_3"/>
    <property type="match status" value="1"/>
</dbReference>
<dbReference type="UniPathway" id="UPA00148">
    <property type="reaction ID" value="UER00220"/>
</dbReference>
<evidence type="ECO:0000256" key="10">
    <source>
        <dbReference type="SAM" id="MobiDB-lite"/>
    </source>
</evidence>
<keyword evidence="7 9" id="KW-0460">Magnesium</keyword>
<feature type="region of interest" description="Disordered" evidence="10">
    <location>
        <begin position="1"/>
        <end position="25"/>
    </location>
</feature>
<dbReference type="CDD" id="cd05388">
    <property type="entry name" value="CobB_N"/>
    <property type="match status" value="1"/>
</dbReference>
<dbReference type="Proteomes" id="UP000005952">
    <property type="component" value="Chromosome"/>
</dbReference>
<gene>
    <name evidence="9" type="primary">cobB</name>
    <name evidence="13" type="ORF">HYPDE_37088</name>
</gene>
<dbReference type="HAMAP" id="MF_00027">
    <property type="entry name" value="CobB_CbiA"/>
    <property type="match status" value="1"/>
</dbReference>
<keyword evidence="6 9" id="KW-0067">ATP-binding</keyword>
<dbReference type="GO" id="GO:0005524">
    <property type="term" value="F:ATP binding"/>
    <property type="evidence" value="ECO:0007669"/>
    <property type="project" value="UniProtKB-UniRule"/>
</dbReference>
<keyword evidence="3 9" id="KW-0169">Cobalamin biosynthesis</keyword>
<dbReference type="NCBIfam" id="NF002204">
    <property type="entry name" value="PRK01077.1"/>
    <property type="match status" value="1"/>
</dbReference>
<comment type="domain">
    <text evidence="9">Comprises of two domains. The C-terminal domain contains the binding site for glutamine and catalyzes the hydrolysis of this substrate to glutamate and ammonia. The N-terminal domain is anticipated to bind ATP and hydrogenobyrinate and catalyzes the ultimate synthesis of the diamide product. The ammonia produced via the glutaminase domain is probably translocated to the adjacent domain via a molecular tunnel, where it reacts with an activated intermediate.</text>
</comment>
<feature type="domain" description="CobQ/CobB/MinD/ParA nucleotide binding" evidence="11">
    <location>
        <begin position="16"/>
        <end position="201"/>
    </location>
</feature>
<dbReference type="InterPro" id="IPR027417">
    <property type="entry name" value="P-loop_NTPase"/>
</dbReference>
<dbReference type="GO" id="GO:0043802">
    <property type="term" value="F:hydrogenobyrinic acid a,c-diamide synthase (glutamine-hydrolysing) activity"/>
    <property type="evidence" value="ECO:0007669"/>
    <property type="project" value="UniProtKB-UniRule"/>
</dbReference>
<evidence type="ECO:0000256" key="4">
    <source>
        <dbReference type="ARBA" id="ARBA00022598"/>
    </source>
</evidence>
<evidence type="ECO:0000256" key="1">
    <source>
        <dbReference type="ARBA" id="ARBA00001946"/>
    </source>
</evidence>
<evidence type="ECO:0000256" key="3">
    <source>
        <dbReference type="ARBA" id="ARBA00022573"/>
    </source>
</evidence>
<comment type="catalytic activity">
    <reaction evidence="9">
        <text>hydrogenobyrinate + 2 L-glutamine + 2 ATP + 2 H2O = hydrogenobyrinate a,c-diamide + 2 L-glutamate + 2 ADP + 2 phosphate + 2 H(+)</text>
        <dbReference type="Rhea" id="RHEA:12544"/>
        <dbReference type="ChEBI" id="CHEBI:15377"/>
        <dbReference type="ChEBI" id="CHEBI:15378"/>
        <dbReference type="ChEBI" id="CHEBI:29985"/>
        <dbReference type="ChEBI" id="CHEBI:30616"/>
        <dbReference type="ChEBI" id="CHEBI:43474"/>
        <dbReference type="ChEBI" id="CHEBI:58359"/>
        <dbReference type="ChEBI" id="CHEBI:77873"/>
        <dbReference type="ChEBI" id="CHEBI:77874"/>
        <dbReference type="ChEBI" id="CHEBI:456216"/>
        <dbReference type="EC" id="6.3.5.9"/>
    </reaction>
</comment>
<reference evidence="13 14" key="1">
    <citation type="journal article" date="2013" name="Genome Announc.">
        <title>Genome sequences for three denitrifying bacterial strains isolated from a uranium- and nitrate-contaminated subsurface environment.</title>
        <authorList>
            <person name="Venkatramanan R."/>
            <person name="Prakash O."/>
            <person name="Woyke T."/>
            <person name="Chain P."/>
            <person name="Goodwin L.A."/>
            <person name="Watson D."/>
            <person name="Brooks S."/>
            <person name="Kostka J.E."/>
            <person name="Green S.J."/>
        </authorList>
    </citation>
    <scope>NUCLEOTIDE SEQUENCE [LARGE SCALE GENOMIC DNA]</scope>
    <source>
        <strain evidence="13 14">1NES1</strain>
    </source>
</reference>
<protein>
    <recommendedName>
        <fullName evidence="9">Hydrogenobyrinate a,c-diamide synthase</fullName>
        <ecNumber evidence="9">6.3.5.9</ecNumber>
    </recommendedName>
    <alternativeName>
        <fullName evidence="9">Hydrogenobyrinic acid a,c-diamide synthase</fullName>
    </alternativeName>
</protein>
<dbReference type="InterPro" id="IPR002586">
    <property type="entry name" value="CobQ/CobB/MinD/ParA_Nub-bd_dom"/>
</dbReference>
<comment type="function">
    <text evidence="9">Catalyzes the ATP-dependent amidation of the two carboxylate groups at positions a and c of hydrogenobyrinate, using either L-glutamine or ammonia as the nitrogen source.</text>
</comment>
<dbReference type="STRING" id="670307.HYPDE_37088"/>
<comment type="cofactor">
    <cofactor evidence="1 9">
        <name>Mg(2+)</name>
        <dbReference type="ChEBI" id="CHEBI:18420"/>
    </cofactor>
</comment>
<dbReference type="EMBL" id="CP005587">
    <property type="protein sequence ID" value="AGK59089.1"/>
    <property type="molecule type" value="Genomic_DNA"/>
</dbReference>
<dbReference type="PANTHER" id="PTHR43873">
    <property type="entry name" value="COBYRINATE A,C-DIAMIDE SYNTHASE"/>
    <property type="match status" value="1"/>
</dbReference>
<dbReference type="KEGG" id="hdt:HYPDE_37088"/>
<dbReference type="AlphaFoldDB" id="N0B691"/>
<proteinExistence type="inferred from homology"/>
<accession>N0B691</accession>
<dbReference type="HOGENOM" id="CLU_022752_0_0_5"/>
<comment type="similarity">
    <text evidence="2">Belongs to the CobB/CobQ family. CobQ subfamily.</text>
</comment>
<dbReference type="Gene3D" id="3.40.50.300">
    <property type="entry name" value="P-loop containing nucleotide triphosphate hydrolases"/>
    <property type="match status" value="1"/>
</dbReference>
<keyword evidence="5 9" id="KW-0547">Nucleotide-binding</keyword>
<dbReference type="Gene3D" id="3.40.50.880">
    <property type="match status" value="1"/>
</dbReference>
<comment type="miscellaneous">
    <text evidence="9">The a and c carboxylates of hydrogenobyrinate are activated for nucleophilic attack via formation of a phosphorylated intermediate by ATP. CobB catalyzes first the amidation of the c-carboxylate, and then that of the a-carboxylate.</text>
</comment>
<comment type="pathway">
    <text evidence="9">Cofactor biosynthesis; adenosylcobalamin biosynthesis; cob(II)yrinate a,c-diamide from precorrin-2 (aerobic route): step 9/10.</text>
</comment>
<dbReference type="InterPro" id="IPR004484">
    <property type="entry name" value="CbiA/CobB_synth"/>
</dbReference>
<keyword evidence="8 9" id="KW-0315">Glutamine amidotransferase</keyword>
<dbReference type="EC" id="6.3.5.9" evidence="9"/>
<dbReference type="eggNOG" id="COG1797">
    <property type="taxonomic scope" value="Bacteria"/>
</dbReference>
<evidence type="ECO:0000313" key="13">
    <source>
        <dbReference type="EMBL" id="AGK59089.1"/>
    </source>
</evidence>
<evidence type="ECO:0000256" key="2">
    <source>
        <dbReference type="ARBA" id="ARBA00006205"/>
    </source>
</evidence>
<evidence type="ECO:0000259" key="12">
    <source>
        <dbReference type="Pfam" id="PF07685"/>
    </source>
</evidence>
<evidence type="ECO:0000256" key="5">
    <source>
        <dbReference type="ARBA" id="ARBA00022741"/>
    </source>
</evidence>
<dbReference type="PROSITE" id="PS51274">
    <property type="entry name" value="GATASE_COBBQ"/>
    <property type="match status" value="1"/>
</dbReference>
<feature type="active site" description="Nucleophile" evidence="9">
    <location>
        <position position="338"/>
    </location>
</feature>
<dbReference type="PANTHER" id="PTHR43873:SF1">
    <property type="entry name" value="COBYRINATE A,C-DIAMIDE SYNTHASE"/>
    <property type="match status" value="1"/>
</dbReference>
<dbReference type="GO" id="GO:0009236">
    <property type="term" value="P:cobalamin biosynthetic process"/>
    <property type="evidence" value="ECO:0007669"/>
    <property type="project" value="UniProtKB-UniRule"/>
</dbReference>
<dbReference type="InterPro" id="IPR011698">
    <property type="entry name" value="GATase_3"/>
</dbReference>
<keyword evidence="4 9" id="KW-0436">Ligase</keyword>
<organism evidence="13 14">
    <name type="scientific">Hyphomicrobium denitrificans 1NES1</name>
    <dbReference type="NCBI Taxonomy" id="670307"/>
    <lineage>
        <taxon>Bacteria</taxon>
        <taxon>Pseudomonadati</taxon>
        <taxon>Pseudomonadota</taxon>
        <taxon>Alphaproteobacteria</taxon>
        <taxon>Hyphomicrobiales</taxon>
        <taxon>Hyphomicrobiaceae</taxon>
        <taxon>Hyphomicrobium</taxon>
    </lineage>
</organism>
<evidence type="ECO:0000256" key="8">
    <source>
        <dbReference type="ARBA" id="ARBA00022962"/>
    </source>
</evidence>
<evidence type="ECO:0000259" key="11">
    <source>
        <dbReference type="Pfam" id="PF01656"/>
    </source>
</evidence>